<accession>A0A0J6S4F8</accession>
<gene>
    <name evidence="2" type="ORF">VP06_27060</name>
</gene>
<feature type="compositionally biased region" description="Basic and acidic residues" evidence="1">
    <location>
        <begin position="127"/>
        <end position="139"/>
    </location>
</feature>
<dbReference type="Proteomes" id="UP000035929">
    <property type="component" value="Unassembled WGS sequence"/>
</dbReference>
<dbReference type="RefSeq" id="WP_048466895.1">
    <property type="nucleotide sequence ID" value="NZ_LABX01000243.1"/>
</dbReference>
<evidence type="ECO:0000313" key="2">
    <source>
        <dbReference type="EMBL" id="KMO28539.1"/>
    </source>
</evidence>
<dbReference type="OrthoDB" id="8117472at2"/>
<comment type="caution">
    <text evidence="2">The sequence shown here is derived from an EMBL/GenBank/DDBJ whole genome shotgun (WGS) entry which is preliminary data.</text>
</comment>
<dbReference type="EMBL" id="LABX01000243">
    <property type="protein sequence ID" value="KMO28539.1"/>
    <property type="molecule type" value="Genomic_DNA"/>
</dbReference>
<evidence type="ECO:0000256" key="1">
    <source>
        <dbReference type="SAM" id="MobiDB-lite"/>
    </source>
</evidence>
<name>A0A0J6S4F8_9HYPH</name>
<evidence type="ECO:0000313" key="3">
    <source>
        <dbReference type="Proteomes" id="UP000035929"/>
    </source>
</evidence>
<dbReference type="PATRIC" id="fig|270351.6.peg.3588"/>
<dbReference type="AlphaFoldDB" id="A0A0J6S4F8"/>
<sequence>MAAAQHGNGPNPERTKEAVNRIEAIAAKKDAAHMDYMRQCSVFAEETKAVYDEAKKAWGLNKRALKAVIKTRTMERKLEDLRESLEGEEQDSYDQIRHALGDLADTPLGQAALPIESEDDVRSPAQKRREKERKTRDSALDAVSTENAARITAGISKLN</sequence>
<proteinExistence type="predicted"/>
<reference evidence="2 3" key="1">
    <citation type="submission" date="2015-03" db="EMBL/GenBank/DDBJ databases">
        <title>Genome sequencing of Methylobacterium aquaticum DSM16371 type strain.</title>
        <authorList>
            <person name="Chaudhry V."/>
            <person name="Patil P.B."/>
        </authorList>
    </citation>
    <scope>NUCLEOTIDE SEQUENCE [LARGE SCALE GENOMIC DNA]</scope>
    <source>
        <strain evidence="2 3">DSM 16371</strain>
    </source>
</reference>
<protein>
    <submittedName>
        <fullName evidence="2">Uncharacterized protein</fullName>
    </submittedName>
</protein>
<feature type="region of interest" description="Disordered" evidence="1">
    <location>
        <begin position="105"/>
        <end position="145"/>
    </location>
</feature>
<organism evidence="2 3">
    <name type="scientific">Methylobacterium aquaticum</name>
    <dbReference type="NCBI Taxonomy" id="270351"/>
    <lineage>
        <taxon>Bacteria</taxon>
        <taxon>Pseudomonadati</taxon>
        <taxon>Pseudomonadota</taxon>
        <taxon>Alphaproteobacteria</taxon>
        <taxon>Hyphomicrobiales</taxon>
        <taxon>Methylobacteriaceae</taxon>
        <taxon>Methylobacterium</taxon>
    </lineage>
</organism>